<protein>
    <submittedName>
        <fullName evidence="1">Uncharacterized protein</fullName>
    </submittedName>
</protein>
<comment type="caution">
    <text evidence="1">The sequence shown here is derived from an EMBL/GenBank/DDBJ whole genome shotgun (WGS) entry which is preliminary data.</text>
</comment>
<dbReference type="AlphaFoldDB" id="A0AAD3D7Y0"/>
<keyword evidence="2" id="KW-1185">Reference proteome</keyword>
<dbReference type="SUPFAM" id="SSF52087">
    <property type="entry name" value="CRAL/TRIO domain"/>
    <property type="match status" value="1"/>
</dbReference>
<sequence>MYEVLSSKNSWASEAKTLSRSWIKEVLYQETCKNQASAFEHSRRKIEKYLSWKVSNSISNKIDYFLDENKHTEFADLHADSNDLYWYGVDKEGSPILWYRADKTNFHKMKVKKGIDSASIVMQGDRVKRAYFVTGTVGHMFYNLMNKLAPENMKERIVECRSREEAAARLVADNVIHKEEIPTFMGGKSEHDEVVVTKYPTMMKTIKNAMEDAILGFHSY</sequence>
<name>A0AAD3D7Y0_9STRA</name>
<evidence type="ECO:0000313" key="1">
    <source>
        <dbReference type="EMBL" id="GFH57659.1"/>
    </source>
</evidence>
<gene>
    <name evidence="1" type="ORF">CTEN210_14135</name>
</gene>
<dbReference type="Gene3D" id="3.40.525.10">
    <property type="entry name" value="CRAL-TRIO lipid binding domain"/>
    <property type="match status" value="1"/>
</dbReference>
<evidence type="ECO:0000313" key="2">
    <source>
        <dbReference type="Proteomes" id="UP001054902"/>
    </source>
</evidence>
<proteinExistence type="predicted"/>
<dbReference type="Proteomes" id="UP001054902">
    <property type="component" value="Unassembled WGS sequence"/>
</dbReference>
<organism evidence="1 2">
    <name type="scientific">Chaetoceros tenuissimus</name>
    <dbReference type="NCBI Taxonomy" id="426638"/>
    <lineage>
        <taxon>Eukaryota</taxon>
        <taxon>Sar</taxon>
        <taxon>Stramenopiles</taxon>
        <taxon>Ochrophyta</taxon>
        <taxon>Bacillariophyta</taxon>
        <taxon>Coscinodiscophyceae</taxon>
        <taxon>Chaetocerotophycidae</taxon>
        <taxon>Chaetocerotales</taxon>
        <taxon>Chaetocerotaceae</taxon>
        <taxon>Chaetoceros</taxon>
    </lineage>
</organism>
<dbReference type="InterPro" id="IPR036865">
    <property type="entry name" value="CRAL-TRIO_dom_sf"/>
</dbReference>
<reference evidence="1 2" key="1">
    <citation type="journal article" date="2021" name="Sci. Rep.">
        <title>The genome of the diatom Chaetoceros tenuissimus carries an ancient integrated fragment of an extant virus.</title>
        <authorList>
            <person name="Hongo Y."/>
            <person name="Kimura K."/>
            <person name="Takaki Y."/>
            <person name="Yoshida Y."/>
            <person name="Baba S."/>
            <person name="Kobayashi G."/>
            <person name="Nagasaki K."/>
            <person name="Hano T."/>
            <person name="Tomaru Y."/>
        </authorList>
    </citation>
    <scope>NUCLEOTIDE SEQUENCE [LARGE SCALE GENOMIC DNA]</scope>
    <source>
        <strain evidence="1 2">NIES-3715</strain>
    </source>
</reference>
<dbReference type="EMBL" id="BLLK01000058">
    <property type="protein sequence ID" value="GFH57659.1"/>
    <property type="molecule type" value="Genomic_DNA"/>
</dbReference>
<accession>A0AAD3D7Y0</accession>